<dbReference type="EMBL" id="BGZK01000541">
    <property type="protein sequence ID" value="GBP49252.1"/>
    <property type="molecule type" value="Genomic_DNA"/>
</dbReference>
<proteinExistence type="predicted"/>
<protein>
    <submittedName>
        <fullName evidence="1">Uncharacterized protein</fullName>
    </submittedName>
</protein>
<reference evidence="1 2" key="1">
    <citation type="journal article" date="2019" name="Commun. Biol.">
        <title>The bagworm genome reveals a unique fibroin gene that provides high tensile strength.</title>
        <authorList>
            <person name="Kono N."/>
            <person name="Nakamura H."/>
            <person name="Ohtoshi R."/>
            <person name="Tomita M."/>
            <person name="Numata K."/>
            <person name="Arakawa K."/>
        </authorList>
    </citation>
    <scope>NUCLEOTIDE SEQUENCE [LARGE SCALE GENOMIC DNA]</scope>
</reference>
<organism evidence="1 2">
    <name type="scientific">Eumeta variegata</name>
    <name type="common">Bagworm moth</name>
    <name type="synonym">Eumeta japonica</name>
    <dbReference type="NCBI Taxonomy" id="151549"/>
    <lineage>
        <taxon>Eukaryota</taxon>
        <taxon>Metazoa</taxon>
        <taxon>Ecdysozoa</taxon>
        <taxon>Arthropoda</taxon>
        <taxon>Hexapoda</taxon>
        <taxon>Insecta</taxon>
        <taxon>Pterygota</taxon>
        <taxon>Neoptera</taxon>
        <taxon>Endopterygota</taxon>
        <taxon>Lepidoptera</taxon>
        <taxon>Glossata</taxon>
        <taxon>Ditrysia</taxon>
        <taxon>Tineoidea</taxon>
        <taxon>Psychidae</taxon>
        <taxon>Oiketicinae</taxon>
        <taxon>Eumeta</taxon>
    </lineage>
</organism>
<gene>
    <name evidence="1" type="ORF">EVAR_102195_1</name>
</gene>
<name>A0A4C1WFH3_EUMVA</name>
<comment type="caution">
    <text evidence="1">The sequence shown here is derived from an EMBL/GenBank/DDBJ whole genome shotgun (WGS) entry which is preliminary data.</text>
</comment>
<evidence type="ECO:0000313" key="1">
    <source>
        <dbReference type="EMBL" id="GBP49252.1"/>
    </source>
</evidence>
<evidence type="ECO:0000313" key="2">
    <source>
        <dbReference type="Proteomes" id="UP000299102"/>
    </source>
</evidence>
<dbReference type="Proteomes" id="UP000299102">
    <property type="component" value="Unassembled WGS sequence"/>
</dbReference>
<sequence length="93" mass="10306">MYYLRRERAKKIMVKKQASSTDYRKSRIDSKKIDAICTVGLERSYSLPAFNSDLYCQQLKSASVRDSVTGNVKTDYGPVNFAGSAVAGSLRGS</sequence>
<accession>A0A4C1WFH3</accession>
<keyword evidence="2" id="KW-1185">Reference proteome</keyword>
<dbReference type="AlphaFoldDB" id="A0A4C1WFH3"/>